<keyword evidence="4" id="KW-0808">Transferase</keyword>
<reference evidence="9" key="2">
    <citation type="submission" date="2022-10" db="EMBL/GenBank/DDBJ databases">
        <authorList>
            <consortium name="ENA_rothamsted_submissions"/>
            <consortium name="culmorum"/>
            <person name="King R."/>
        </authorList>
    </citation>
    <scope>NUCLEOTIDE SEQUENCE</scope>
</reference>
<dbReference type="PANTHER" id="PTHR10920">
    <property type="entry name" value="RIBOSOMAL RNA METHYLTRANSFERASE"/>
    <property type="match status" value="1"/>
</dbReference>
<organism evidence="9 10">
    <name type="scientific">Chironomus riparius</name>
    <dbReference type="NCBI Taxonomy" id="315576"/>
    <lineage>
        <taxon>Eukaryota</taxon>
        <taxon>Metazoa</taxon>
        <taxon>Ecdysozoa</taxon>
        <taxon>Arthropoda</taxon>
        <taxon>Hexapoda</taxon>
        <taxon>Insecta</taxon>
        <taxon>Pterygota</taxon>
        <taxon>Neoptera</taxon>
        <taxon>Endopterygota</taxon>
        <taxon>Diptera</taxon>
        <taxon>Nematocera</taxon>
        <taxon>Chironomoidea</taxon>
        <taxon>Chironomidae</taxon>
        <taxon>Chironominae</taxon>
        <taxon>Chironomus</taxon>
    </lineage>
</organism>
<accession>A0A9N9WRK8</accession>
<sequence length="236" mass="26654">MNQSLIARFYSKLPLSLKGRKKASQEWLIRQFKDPYVEKAKIENYRCRSSFKLIEMNQKYKLLNPGETVIDIGCAPGSWSQVCVRAINSDGRDKTKVKGFLIGIDKQQIYPLEGVTFLGNTDFTTQAAKEKILKALEGRKVTTIVSDMAPNSSGIKSLDQENIMELVNSVFDFSKNLGANTMLVKVWSNGELGKYVNAVKEYYETCRYVKPDASRSDSAEMFILARGFKSKNSTQK</sequence>
<protein>
    <recommendedName>
        <fullName evidence="6">rRNA methyltransferase 2, mitochondrial</fullName>
    </recommendedName>
</protein>
<dbReference type="InterPro" id="IPR029063">
    <property type="entry name" value="SAM-dependent_MTases_sf"/>
</dbReference>
<dbReference type="Gene3D" id="3.40.50.150">
    <property type="entry name" value="Vaccinia Virus protein VP39"/>
    <property type="match status" value="1"/>
</dbReference>
<name>A0A9N9WRK8_9DIPT</name>
<proteinExistence type="inferred from homology"/>
<dbReference type="Proteomes" id="UP001153620">
    <property type="component" value="Chromosome 2"/>
</dbReference>
<evidence type="ECO:0000256" key="4">
    <source>
        <dbReference type="ARBA" id="ARBA00022679"/>
    </source>
</evidence>
<dbReference type="SUPFAM" id="SSF53335">
    <property type="entry name" value="S-adenosyl-L-methionine-dependent methyltransferases"/>
    <property type="match status" value="1"/>
</dbReference>
<dbReference type="PANTHER" id="PTHR10920:SF18">
    <property type="entry name" value="RRNA METHYLTRANSFERASE 2, MITOCHONDRIAL"/>
    <property type="match status" value="1"/>
</dbReference>
<keyword evidence="3" id="KW-0489">Methyltransferase</keyword>
<evidence type="ECO:0000256" key="2">
    <source>
        <dbReference type="ARBA" id="ARBA00022552"/>
    </source>
</evidence>
<dbReference type="InterPro" id="IPR015507">
    <property type="entry name" value="rRNA-MeTfrase_E"/>
</dbReference>
<evidence type="ECO:0000256" key="3">
    <source>
        <dbReference type="ARBA" id="ARBA00022603"/>
    </source>
</evidence>
<gene>
    <name evidence="9" type="ORF">CHIRRI_LOCUS9099</name>
</gene>
<evidence type="ECO:0000313" key="10">
    <source>
        <dbReference type="Proteomes" id="UP001153620"/>
    </source>
</evidence>
<dbReference type="PIRSF" id="PIRSF005461">
    <property type="entry name" value="23S_rRNA_mtase"/>
    <property type="match status" value="1"/>
</dbReference>
<feature type="active site" description="Proton acceptor" evidence="7">
    <location>
        <position position="185"/>
    </location>
</feature>
<dbReference type="AlphaFoldDB" id="A0A9N9WRK8"/>
<evidence type="ECO:0000256" key="5">
    <source>
        <dbReference type="ARBA" id="ARBA00022691"/>
    </source>
</evidence>
<dbReference type="EMBL" id="OU895878">
    <property type="protein sequence ID" value="CAG9806238.1"/>
    <property type="molecule type" value="Genomic_DNA"/>
</dbReference>
<dbReference type="GO" id="GO:0008650">
    <property type="term" value="F:rRNA (uridine-2'-O-)-methyltransferase activity"/>
    <property type="evidence" value="ECO:0007669"/>
    <property type="project" value="TreeGrafter"/>
</dbReference>
<dbReference type="Pfam" id="PF01728">
    <property type="entry name" value="FtsJ"/>
    <property type="match status" value="1"/>
</dbReference>
<evidence type="ECO:0000256" key="1">
    <source>
        <dbReference type="ARBA" id="ARBA00009258"/>
    </source>
</evidence>
<reference evidence="9" key="1">
    <citation type="submission" date="2022-01" db="EMBL/GenBank/DDBJ databases">
        <authorList>
            <person name="King R."/>
        </authorList>
    </citation>
    <scope>NUCLEOTIDE SEQUENCE</scope>
</reference>
<comment type="similarity">
    <text evidence="1">Belongs to the class I-like SAM-binding methyltransferase superfamily. RNA methyltransferase RlmE family.</text>
</comment>
<dbReference type="OrthoDB" id="20105at2759"/>
<keyword evidence="10" id="KW-1185">Reference proteome</keyword>
<dbReference type="InterPro" id="IPR050082">
    <property type="entry name" value="RNA_methyltr_RlmE"/>
</dbReference>
<dbReference type="HAMAP" id="MF_01547">
    <property type="entry name" value="RNA_methyltr_E"/>
    <property type="match status" value="1"/>
</dbReference>
<keyword evidence="5 7" id="KW-0949">S-adenosyl-L-methionine</keyword>
<dbReference type="InterPro" id="IPR002877">
    <property type="entry name" value="RNA_MeTrfase_FtsJ_dom"/>
</dbReference>
<dbReference type="GO" id="GO:0005739">
    <property type="term" value="C:mitochondrion"/>
    <property type="evidence" value="ECO:0007669"/>
    <property type="project" value="TreeGrafter"/>
</dbReference>
<keyword evidence="2" id="KW-0698">rRNA processing</keyword>
<evidence type="ECO:0000256" key="7">
    <source>
        <dbReference type="PIRSR" id="PIRSR005461-1"/>
    </source>
</evidence>
<feature type="domain" description="Ribosomal RNA methyltransferase FtsJ" evidence="8">
    <location>
        <begin position="45"/>
        <end position="228"/>
    </location>
</feature>
<evidence type="ECO:0000259" key="8">
    <source>
        <dbReference type="Pfam" id="PF01728"/>
    </source>
</evidence>
<evidence type="ECO:0000313" key="9">
    <source>
        <dbReference type="EMBL" id="CAG9806238.1"/>
    </source>
</evidence>
<evidence type="ECO:0000256" key="6">
    <source>
        <dbReference type="ARBA" id="ARBA00041184"/>
    </source>
</evidence>